<dbReference type="RefSeq" id="WP_203941904.1">
    <property type="nucleotide sequence ID" value="NZ_BAAAGJ010000008.1"/>
</dbReference>
<feature type="domain" description="AB hydrolase-1" evidence="5">
    <location>
        <begin position="84"/>
        <end position="236"/>
    </location>
</feature>
<dbReference type="PANTHER" id="PTHR43248:SF29">
    <property type="entry name" value="TRIPEPTIDYL AMINOPEPTIDASE"/>
    <property type="match status" value="1"/>
</dbReference>
<dbReference type="Proteomes" id="UP000652013">
    <property type="component" value="Unassembled WGS sequence"/>
</dbReference>
<feature type="domain" description="Peptidase S33 tripeptidyl aminopeptidase-like C-terminal" evidence="6">
    <location>
        <begin position="406"/>
        <end position="507"/>
    </location>
</feature>
<feature type="signal peptide" evidence="4">
    <location>
        <begin position="1"/>
        <end position="26"/>
    </location>
</feature>
<comment type="caution">
    <text evidence="7">The sequence shown here is derived from an EMBL/GenBank/DDBJ whole genome shotgun (WGS) entry which is preliminary data.</text>
</comment>
<dbReference type="Pfam" id="PF08386">
    <property type="entry name" value="Abhydrolase_4"/>
    <property type="match status" value="1"/>
</dbReference>
<evidence type="ECO:0000256" key="2">
    <source>
        <dbReference type="ARBA" id="ARBA00022729"/>
    </source>
</evidence>
<keyword evidence="8" id="KW-1185">Reference proteome</keyword>
<dbReference type="SUPFAM" id="SSF53474">
    <property type="entry name" value="alpha/beta-Hydrolases"/>
    <property type="match status" value="1"/>
</dbReference>
<evidence type="ECO:0000256" key="1">
    <source>
        <dbReference type="ARBA" id="ARBA00010088"/>
    </source>
</evidence>
<dbReference type="InterPro" id="IPR051601">
    <property type="entry name" value="Serine_prot/Carboxylest_S33"/>
</dbReference>
<reference evidence="7" key="1">
    <citation type="submission" date="2021-01" db="EMBL/GenBank/DDBJ databases">
        <title>Whole genome shotgun sequence of Spirilliplanes yamanashiensis NBRC 15828.</title>
        <authorList>
            <person name="Komaki H."/>
            <person name="Tamura T."/>
        </authorList>
    </citation>
    <scope>NUCLEOTIDE SEQUENCE</scope>
    <source>
        <strain evidence="7">NBRC 15828</strain>
    </source>
</reference>
<dbReference type="EMBL" id="BOOY01000046">
    <property type="protein sequence ID" value="GIJ06741.1"/>
    <property type="molecule type" value="Genomic_DNA"/>
</dbReference>
<evidence type="ECO:0000259" key="6">
    <source>
        <dbReference type="Pfam" id="PF08386"/>
    </source>
</evidence>
<dbReference type="Gene3D" id="3.40.50.1820">
    <property type="entry name" value="alpha/beta hydrolase"/>
    <property type="match status" value="1"/>
</dbReference>
<keyword evidence="3 7" id="KW-0378">Hydrolase</keyword>
<sequence>MIRRLATIVTATAVAAATAAAPPAPARGTAPPAAPALAWVDCQDGFECATARVPLDHDRPAGPTIRLAVVRLPATDPARRIGSLFINPGGPGESGVEFLRAAGPALYSAEVRARFDLVSFDPRGVLASSPLRCFDTLDQALASRAPIPTPVTRAEERAWVRHDRALADACAKRGGPIMHHMATANVARDLELLRRAVGDRQLTFAGYSYGSYLGQTYANLFPGRVRAIVIDGIIDPVGYATGRAGEGRTVPFQLRQRQDQGVHETLQEFFRLCDLGGATCAFSAGDPRRRFARLAARLRAAPVRLPDGSAYTYNELVYNTAAAMSFPEFWPLLAQLLDALDSASAPAGPAAARRALDALRAGPAGGAGYPNVVEGGPAVLCTDTDNPRHAGAWARTARAADRRHPYVGRPVTWYSSICAQWPGRDRDRYTGPWSAATAHPVLVVGTRFDGQTRYQNAVIVSRLLPNARLLTNHGWGHTSRMARSACVDRHTSRYLLTTRPPPAGTVCGPDVIPFAPPPAG</sequence>
<evidence type="ECO:0000313" key="8">
    <source>
        <dbReference type="Proteomes" id="UP000652013"/>
    </source>
</evidence>
<protein>
    <submittedName>
        <fullName evidence="7">Hydrolase</fullName>
    </submittedName>
</protein>
<dbReference type="Pfam" id="PF00561">
    <property type="entry name" value="Abhydrolase_1"/>
    <property type="match status" value="1"/>
</dbReference>
<dbReference type="InterPro" id="IPR029058">
    <property type="entry name" value="AB_hydrolase_fold"/>
</dbReference>
<dbReference type="AlphaFoldDB" id="A0A8J3YDH7"/>
<keyword evidence="2 4" id="KW-0732">Signal</keyword>
<dbReference type="GO" id="GO:0016787">
    <property type="term" value="F:hydrolase activity"/>
    <property type="evidence" value="ECO:0007669"/>
    <property type="project" value="UniProtKB-KW"/>
</dbReference>
<comment type="similarity">
    <text evidence="1">Belongs to the peptidase S33 family.</text>
</comment>
<evidence type="ECO:0000313" key="7">
    <source>
        <dbReference type="EMBL" id="GIJ06741.1"/>
    </source>
</evidence>
<name>A0A8J3YDH7_9ACTN</name>
<evidence type="ECO:0000256" key="4">
    <source>
        <dbReference type="SAM" id="SignalP"/>
    </source>
</evidence>
<feature type="chain" id="PRO_5035211854" evidence="4">
    <location>
        <begin position="27"/>
        <end position="520"/>
    </location>
</feature>
<gene>
    <name evidence="7" type="ORF">Sya03_60930</name>
</gene>
<organism evidence="7 8">
    <name type="scientific">Spirilliplanes yamanashiensis</name>
    <dbReference type="NCBI Taxonomy" id="42233"/>
    <lineage>
        <taxon>Bacteria</taxon>
        <taxon>Bacillati</taxon>
        <taxon>Actinomycetota</taxon>
        <taxon>Actinomycetes</taxon>
        <taxon>Micromonosporales</taxon>
        <taxon>Micromonosporaceae</taxon>
        <taxon>Spirilliplanes</taxon>
    </lineage>
</organism>
<dbReference type="PANTHER" id="PTHR43248">
    <property type="entry name" value="2-SUCCINYL-6-HYDROXY-2,4-CYCLOHEXADIENE-1-CARBOXYLATE SYNTHASE"/>
    <property type="match status" value="1"/>
</dbReference>
<proteinExistence type="inferred from homology"/>
<accession>A0A8J3YDH7</accession>
<dbReference type="InterPro" id="IPR000073">
    <property type="entry name" value="AB_hydrolase_1"/>
</dbReference>
<evidence type="ECO:0000256" key="3">
    <source>
        <dbReference type="ARBA" id="ARBA00022801"/>
    </source>
</evidence>
<dbReference type="InterPro" id="IPR013595">
    <property type="entry name" value="Pept_S33_TAP-like_C"/>
</dbReference>
<evidence type="ECO:0000259" key="5">
    <source>
        <dbReference type="Pfam" id="PF00561"/>
    </source>
</evidence>